<sequence length="168" mass="18628">MFVKLVPMIFWSEKRHDEEKCCNDTRRLEKEEIALTEEEDQELLRRGSERHPDTALACSVHAAKARKLACATEMCPCPTEPIITTPLQTSNLVSFNLPGMKCHTAWNITSANASSTTGPFHLLESVSGLALTAWPINPAGHDTTHGPLTLERVGANDTRQLFYLTPSL</sequence>
<name>A0A8H5G8G1_9AGAR</name>
<proteinExistence type="predicted"/>
<dbReference type="EMBL" id="JAACJM010000044">
    <property type="protein sequence ID" value="KAF5360181.1"/>
    <property type="molecule type" value="Genomic_DNA"/>
</dbReference>
<comment type="caution">
    <text evidence="1">The sequence shown here is derived from an EMBL/GenBank/DDBJ whole genome shotgun (WGS) entry which is preliminary data.</text>
</comment>
<dbReference type="Proteomes" id="UP000559256">
    <property type="component" value="Unassembled WGS sequence"/>
</dbReference>
<gene>
    <name evidence="1" type="ORF">D9758_011330</name>
</gene>
<evidence type="ECO:0000313" key="2">
    <source>
        <dbReference type="Proteomes" id="UP000559256"/>
    </source>
</evidence>
<organism evidence="1 2">
    <name type="scientific">Tetrapyrgos nigripes</name>
    <dbReference type="NCBI Taxonomy" id="182062"/>
    <lineage>
        <taxon>Eukaryota</taxon>
        <taxon>Fungi</taxon>
        <taxon>Dikarya</taxon>
        <taxon>Basidiomycota</taxon>
        <taxon>Agaricomycotina</taxon>
        <taxon>Agaricomycetes</taxon>
        <taxon>Agaricomycetidae</taxon>
        <taxon>Agaricales</taxon>
        <taxon>Marasmiineae</taxon>
        <taxon>Marasmiaceae</taxon>
        <taxon>Tetrapyrgos</taxon>
    </lineage>
</organism>
<protein>
    <submittedName>
        <fullName evidence="1">Uncharacterized protein</fullName>
    </submittedName>
</protein>
<evidence type="ECO:0000313" key="1">
    <source>
        <dbReference type="EMBL" id="KAF5360181.1"/>
    </source>
</evidence>
<accession>A0A8H5G8G1</accession>
<dbReference type="AlphaFoldDB" id="A0A8H5G8G1"/>
<keyword evidence="2" id="KW-1185">Reference proteome</keyword>
<reference evidence="1 2" key="1">
    <citation type="journal article" date="2020" name="ISME J.">
        <title>Uncovering the hidden diversity of litter-decomposition mechanisms in mushroom-forming fungi.</title>
        <authorList>
            <person name="Floudas D."/>
            <person name="Bentzer J."/>
            <person name="Ahren D."/>
            <person name="Johansson T."/>
            <person name="Persson P."/>
            <person name="Tunlid A."/>
        </authorList>
    </citation>
    <scope>NUCLEOTIDE SEQUENCE [LARGE SCALE GENOMIC DNA]</scope>
    <source>
        <strain evidence="1 2">CBS 291.85</strain>
    </source>
</reference>